<evidence type="ECO:0000256" key="2">
    <source>
        <dbReference type="ARBA" id="ARBA00022801"/>
    </source>
</evidence>
<dbReference type="Gene3D" id="3.20.20.80">
    <property type="entry name" value="Glycosidases"/>
    <property type="match status" value="1"/>
</dbReference>
<dbReference type="InterPro" id="IPR017853">
    <property type="entry name" value="GH"/>
</dbReference>
<comment type="caution">
    <text evidence="6">The sequence shown here is derived from an EMBL/GenBank/DDBJ whole genome shotgun (WGS) entry which is preliminary data.</text>
</comment>
<accession>A0A8S3TJK4</accession>
<comment type="similarity">
    <text evidence="1">Belongs to the glycosyl hydrolase 26 family.</text>
</comment>
<protein>
    <submittedName>
        <fullName evidence="6">GmuG</fullName>
        <ecNumber evidence="6">3.2.1.78</ecNumber>
    </submittedName>
</protein>
<reference evidence="6" key="1">
    <citation type="submission" date="2021-03" db="EMBL/GenBank/DDBJ databases">
        <authorList>
            <person name="Bekaert M."/>
        </authorList>
    </citation>
    <scope>NUCLEOTIDE SEQUENCE</scope>
</reference>
<organism evidence="6 7">
    <name type="scientific">Mytilus edulis</name>
    <name type="common">Blue mussel</name>
    <dbReference type="NCBI Taxonomy" id="6550"/>
    <lineage>
        <taxon>Eukaryota</taxon>
        <taxon>Metazoa</taxon>
        <taxon>Spiralia</taxon>
        <taxon>Lophotrochozoa</taxon>
        <taxon>Mollusca</taxon>
        <taxon>Bivalvia</taxon>
        <taxon>Autobranchia</taxon>
        <taxon>Pteriomorphia</taxon>
        <taxon>Mytilida</taxon>
        <taxon>Mytiloidea</taxon>
        <taxon>Mytilidae</taxon>
        <taxon>Mytilinae</taxon>
        <taxon>Mytilus</taxon>
    </lineage>
</organism>
<keyword evidence="4" id="KW-0732">Signal</keyword>
<dbReference type="PRINTS" id="PR00739">
    <property type="entry name" value="GLHYDRLASE26"/>
</dbReference>
<keyword evidence="3 6" id="KW-0326">Glycosidase</keyword>
<dbReference type="PROSITE" id="PS51764">
    <property type="entry name" value="GH26"/>
    <property type="match status" value="1"/>
</dbReference>
<dbReference type="Proteomes" id="UP000683360">
    <property type="component" value="Unassembled WGS sequence"/>
</dbReference>
<dbReference type="EC" id="3.2.1.78" evidence="6"/>
<evidence type="ECO:0000313" key="6">
    <source>
        <dbReference type="EMBL" id="CAG2233713.1"/>
    </source>
</evidence>
<keyword evidence="7" id="KW-1185">Reference proteome</keyword>
<dbReference type="EMBL" id="CAJPWZ010002216">
    <property type="protein sequence ID" value="CAG2233713.1"/>
    <property type="molecule type" value="Genomic_DNA"/>
</dbReference>
<dbReference type="InterPro" id="IPR000805">
    <property type="entry name" value="Glyco_hydro_26"/>
</dbReference>
<evidence type="ECO:0000256" key="1">
    <source>
        <dbReference type="ARBA" id="ARBA00007754"/>
    </source>
</evidence>
<evidence type="ECO:0000256" key="4">
    <source>
        <dbReference type="SAM" id="SignalP"/>
    </source>
</evidence>
<proteinExistence type="inferred from homology"/>
<sequence length="410" mass="46450">MLALELVLVYFPILIVASTAAPVDHNATQETKLLFNHLMHITNDTGKILFGHQQDTMMGAYGYHNPYWKLGSPHDGGIQGWLFQPGQVVSNSEDDLSDIKSITGEYPAVIGFDVGGTFSADDRKRSAYLIKKASDRGLLITIAWHLSNPISDGSPWVNKDNTGEDIRHSIRRILPNGDVHSKFKVILDEVGDFLRSLKDSHGSTVPVIFRPYHEMNGGWFWWGTSSKTDNTPDDFKQLFQFTVRYLRDIRQVHNILFAYSPDKPFNTADEYLKFYPGDEYVDMLGLDYYFVRPFNPAVSDFQHKMQILTDLAHSKGKLAALTETGIFSNGLESHHSFWNDHILYPIKSGHGTARICYIHAWLNICNSQSCEIWVPYKGHPAENEFLNHFYKDPVTIFGSTNGNIHPPVIG</sequence>
<dbReference type="GO" id="GO:0016985">
    <property type="term" value="F:mannan endo-1,4-beta-mannosidase activity"/>
    <property type="evidence" value="ECO:0007669"/>
    <property type="project" value="UniProtKB-EC"/>
</dbReference>
<dbReference type="AlphaFoldDB" id="A0A8S3TJK4"/>
<dbReference type="PANTHER" id="PTHR40079">
    <property type="entry name" value="MANNAN ENDO-1,4-BETA-MANNOSIDASE E-RELATED"/>
    <property type="match status" value="1"/>
</dbReference>
<gene>
    <name evidence="6" type="ORF">MEDL_46356</name>
</gene>
<dbReference type="InterPro" id="IPR022790">
    <property type="entry name" value="GH26_dom"/>
</dbReference>
<feature type="signal peptide" evidence="4">
    <location>
        <begin position="1"/>
        <end position="20"/>
    </location>
</feature>
<evidence type="ECO:0000313" key="7">
    <source>
        <dbReference type="Proteomes" id="UP000683360"/>
    </source>
</evidence>
<feature type="domain" description="GH26" evidence="5">
    <location>
        <begin position="29"/>
        <end position="399"/>
    </location>
</feature>
<keyword evidence="2 6" id="KW-0378">Hydrolase</keyword>
<evidence type="ECO:0000256" key="3">
    <source>
        <dbReference type="ARBA" id="ARBA00023295"/>
    </source>
</evidence>
<evidence type="ECO:0000259" key="5">
    <source>
        <dbReference type="PROSITE" id="PS51764"/>
    </source>
</evidence>
<dbReference type="PANTHER" id="PTHR40079:SF4">
    <property type="entry name" value="GH26 DOMAIN-CONTAINING PROTEIN-RELATED"/>
    <property type="match status" value="1"/>
</dbReference>
<name>A0A8S3TJK4_MYTED</name>
<dbReference type="OrthoDB" id="9971691at2759"/>
<dbReference type="Pfam" id="PF02156">
    <property type="entry name" value="Glyco_hydro_26"/>
    <property type="match status" value="1"/>
</dbReference>
<feature type="chain" id="PRO_5035895453" evidence="4">
    <location>
        <begin position="21"/>
        <end position="410"/>
    </location>
</feature>
<dbReference type="GO" id="GO:0006080">
    <property type="term" value="P:substituted mannan metabolic process"/>
    <property type="evidence" value="ECO:0007669"/>
    <property type="project" value="InterPro"/>
</dbReference>
<dbReference type="SUPFAM" id="SSF51445">
    <property type="entry name" value="(Trans)glycosidases"/>
    <property type="match status" value="1"/>
</dbReference>